<dbReference type="Proteomes" id="UP000199392">
    <property type="component" value="Unassembled WGS sequence"/>
</dbReference>
<reference evidence="4" key="1">
    <citation type="submission" date="2016-10" db="EMBL/GenBank/DDBJ databases">
        <authorList>
            <person name="Varghese N."/>
            <person name="Submissions S."/>
        </authorList>
    </citation>
    <scope>NUCLEOTIDE SEQUENCE [LARGE SCALE GENOMIC DNA]</scope>
    <source>
        <strain evidence="4">DSM 26894</strain>
    </source>
</reference>
<accession>A0A1I6UYL7</accession>
<dbReference type="EMBL" id="FOZW01000009">
    <property type="protein sequence ID" value="SFT06530.1"/>
    <property type="molecule type" value="Genomic_DNA"/>
</dbReference>
<feature type="compositionally biased region" description="Low complexity" evidence="1">
    <location>
        <begin position="47"/>
        <end position="57"/>
    </location>
</feature>
<evidence type="ECO:0008006" key="5">
    <source>
        <dbReference type="Google" id="ProtNLM"/>
    </source>
</evidence>
<keyword evidence="2" id="KW-0732">Signal</keyword>
<feature type="chain" id="PRO_5011436663" description="Excinuclease ABC subunit A" evidence="2">
    <location>
        <begin position="25"/>
        <end position="148"/>
    </location>
</feature>
<dbReference type="RefSeq" id="WP_092429380.1">
    <property type="nucleotide sequence ID" value="NZ_FNCL01000014.1"/>
</dbReference>
<feature type="compositionally biased region" description="Low complexity" evidence="1">
    <location>
        <begin position="64"/>
        <end position="89"/>
    </location>
</feature>
<sequence>MMRNFALGLIGAAMIALPATLASAQGATPGNSCAPGSKAAACATNSAPQAKQQAKAPGKSVEPKAQQGTKAQQSAKAQQGAKAQPAPTAMKKGQKFGNAGEKLPDPKAYGLKEQRGASYYKKDGQVYRIDDQTREILAVVGAVADLLN</sequence>
<feature type="region of interest" description="Disordered" evidence="1">
    <location>
        <begin position="26"/>
        <end position="113"/>
    </location>
</feature>
<evidence type="ECO:0000256" key="1">
    <source>
        <dbReference type="SAM" id="MobiDB-lite"/>
    </source>
</evidence>
<feature type="compositionally biased region" description="Basic and acidic residues" evidence="1">
    <location>
        <begin position="102"/>
        <end position="113"/>
    </location>
</feature>
<evidence type="ECO:0000313" key="3">
    <source>
        <dbReference type="EMBL" id="SFT06530.1"/>
    </source>
</evidence>
<evidence type="ECO:0000256" key="2">
    <source>
        <dbReference type="SAM" id="SignalP"/>
    </source>
</evidence>
<feature type="signal peptide" evidence="2">
    <location>
        <begin position="1"/>
        <end position="24"/>
    </location>
</feature>
<gene>
    <name evidence="3" type="ORF">SAMN04488050_109125</name>
</gene>
<name>A0A1I6UYL7_9RHOB</name>
<proteinExistence type="predicted"/>
<evidence type="ECO:0000313" key="4">
    <source>
        <dbReference type="Proteomes" id="UP000199392"/>
    </source>
</evidence>
<protein>
    <recommendedName>
        <fullName evidence="5">Excinuclease ABC subunit A</fullName>
    </recommendedName>
</protein>
<dbReference type="OrthoDB" id="7666115at2"/>
<keyword evidence="4" id="KW-1185">Reference proteome</keyword>
<dbReference type="AlphaFoldDB" id="A0A1I6UYL7"/>
<organism evidence="3 4">
    <name type="scientific">Alloyangia pacifica</name>
    <dbReference type="NCBI Taxonomy" id="311180"/>
    <lineage>
        <taxon>Bacteria</taxon>
        <taxon>Pseudomonadati</taxon>
        <taxon>Pseudomonadota</taxon>
        <taxon>Alphaproteobacteria</taxon>
        <taxon>Rhodobacterales</taxon>
        <taxon>Roseobacteraceae</taxon>
        <taxon>Alloyangia</taxon>
    </lineage>
</organism>